<dbReference type="PANTHER" id="PTHR10910">
    <property type="entry name" value="EUKARYOTE SPECIFIC DSRNA BINDING PROTEIN"/>
    <property type="match status" value="1"/>
</dbReference>
<evidence type="ECO:0000313" key="6">
    <source>
        <dbReference type="Proteomes" id="UP000007303"/>
    </source>
</evidence>
<dbReference type="GO" id="GO:0003725">
    <property type="term" value="F:double-stranded RNA binding"/>
    <property type="evidence" value="ECO:0007669"/>
    <property type="project" value="TreeGrafter"/>
</dbReference>
<dbReference type="HOGENOM" id="CLU_005382_3_1_1"/>
<keyword evidence="1" id="KW-0694">RNA-binding</keyword>
<dbReference type="SMART" id="SM00552">
    <property type="entry name" value="ADEAMc"/>
    <property type="match status" value="1"/>
</dbReference>
<dbReference type="PANTHER" id="PTHR10910:SF17">
    <property type="entry name" value="DOUBLE-STRANDED RNA-SPECIFIC EDITASE B2"/>
    <property type="match status" value="1"/>
</dbReference>
<dbReference type="GO" id="GO:0003726">
    <property type="term" value="F:double-stranded RNA adenosine deaminase activity"/>
    <property type="evidence" value="ECO:0007669"/>
    <property type="project" value="TreeGrafter"/>
</dbReference>
<dbReference type="Pfam" id="PF00035">
    <property type="entry name" value="dsrm"/>
    <property type="match status" value="1"/>
</dbReference>
<dbReference type="SUPFAM" id="SSF54768">
    <property type="entry name" value="dsRNA-binding domain-like"/>
    <property type="match status" value="1"/>
</dbReference>
<evidence type="ECO:0000313" key="5">
    <source>
        <dbReference type="Ensembl" id="ENSTNIP00000010816.1"/>
    </source>
</evidence>
<reference evidence="5" key="2">
    <citation type="submission" date="2025-08" db="UniProtKB">
        <authorList>
            <consortium name="Ensembl"/>
        </authorList>
    </citation>
    <scope>IDENTIFICATION</scope>
</reference>
<dbReference type="InterPro" id="IPR002466">
    <property type="entry name" value="A_deamin"/>
</dbReference>
<evidence type="ECO:0000259" key="4">
    <source>
        <dbReference type="PROSITE" id="PS50141"/>
    </source>
</evidence>
<dbReference type="PROSITE" id="PS50141">
    <property type="entry name" value="A_DEAMIN_EDITASE"/>
    <property type="match status" value="1"/>
</dbReference>
<dbReference type="PROSITE" id="PS50137">
    <property type="entry name" value="DS_RBD"/>
    <property type="match status" value="1"/>
</dbReference>
<reference evidence="5" key="3">
    <citation type="submission" date="2025-09" db="UniProtKB">
        <authorList>
            <consortium name="Ensembl"/>
        </authorList>
    </citation>
    <scope>IDENTIFICATION</scope>
</reference>
<dbReference type="GO" id="GO:0006396">
    <property type="term" value="P:RNA processing"/>
    <property type="evidence" value="ECO:0007669"/>
    <property type="project" value="InterPro"/>
</dbReference>
<keyword evidence="6" id="KW-1185">Reference proteome</keyword>
<dbReference type="GO" id="GO:0005730">
    <property type="term" value="C:nucleolus"/>
    <property type="evidence" value="ECO:0007669"/>
    <property type="project" value="TreeGrafter"/>
</dbReference>
<protein>
    <submittedName>
        <fullName evidence="5">Adenosine deaminase RNA specific B2 (inactive)</fullName>
    </submittedName>
</protein>
<dbReference type="SMART" id="SM00358">
    <property type="entry name" value="DSRM"/>
    <property type="match status" value="1"/>
</dbReference>
<dbReference type="GO" id="GO:0008251">
    <property type="term" value="F:tRNA-specific adenosine deaminase activity"/>
    <property type="evidence" value="ECO:0007669"/>
    <property type="project" value="TreeGrafter"/>
</dbReference>
<dbReference type="Pfam" id="PF02137">
    <property type="entry name" value="A_deamin"/>
    <property type="match status" value="1"/>
</dbReference>
<accession>H3CRD2</accession>
<feature type="region of interest" description="Disordered" evidence="2">
    <location>
        <begin position="593"/>
        <end position="617"/>
    </location>
</feature>
<feature type="domain" description="DRBM" evidence="3">
    <location>
        <begin position="8"/>
        <end position="74"/>
    </location>
</feature>
<dbReference type="GO" id="GO:0005737">
    <property type="term" value="C:cytoplasm"/>
    <property type="evidence" value="ECO:0007669"/>
    <property type="project" value="TreeGrafter"/>
</dbReference>
<name>H3CRD2_TETNG</name>
<evidence type="ECO:0000256" key="1">
    <source>
        <dbReference type="PROSITE-ProRule" id="PRU00266"/>
    </source>
</evidence>
<dbReference type="GO" id="GO:0006382">
    <property type="term" value="P:adenosine to inosine editing"/>
    <property type="evidence" value="ECO:0007669"/>
    <property type="project" value="TreeGrafter"/>
</dbReference>
<reference evidence="6" key="1">
    <citation type="journal article" date="2004" name="Nature">
        <title>Genome duplication in the teleost fish Tetraodon nigroviridis reveals the early vertebrate proto-karyotype.</title>
        <authorList>
            <person name="Jaillon O."/>
            <person name="Aury J.-M."/>
            <person name="Brunet F."/>
            <person name="Petit J.-L."/>
            <person name="Stange-Thomann N."/>
            <person name="Mauceli E."/>
            <person name="Bouneau L."/>
            <person name="Fischer C."/>
            <person name="Ozouf-Costaz C."/>
            <person name="Bernot A."/>
            <person name="Nicaud S."/>
            <person name="Jaffe D."/>
            <person name="Fisher S."/>
            <person name="Lutfalla G."/>
            <person name="Dossat C."/>
            <person name="Segurens B."/>
            <person name="Dasilva C."/>
            <person name="Salanoubat M."/>
            <person name="Levy M."/>
            <person name="Boudet N."/>
            <person name="Castellano S."/>
            <person name="Anthouard V."/>
            <person name="Jubin C."/>
            <person name="Castelli V."/>
            <person name="Katinka M."/>
            <person name="Vacherie B."/>
            <person name="Biemont C."/>
            <person name="Skalli Z."/>
            <person name="Cattolico L."/>
            <person name="Poulain J."/>
            <person name="De Berardinis V."/>
            <person name="Cruaud C."/>
            <person name="Duprat S."/>
            <person name="Brottier P."/>
            <person name="Coutanceau J.-P."/>
            <person name="Gouzy J."/>
            <person name="Parra G."/>
            <person name="Lardier G."/>
            <person name="Chapple C."/>
            <person name="McKernan K.J."/>
            <person name="McEwan P."/>
            <person name="Bosak S."/>
            <person name="Kellis M."/>
            <person name="Volff J.-N."/>
            <person name="Guigo R."/>
            <person name="Zody M.C."/>
            <person name="Mesirov J."/>
            <person name="Lindblad-Toh K."/>
            <person name="Birren B."/>
            <person name="Nusbaum C."/>
            <person name="Kahn D."/>
            <person name="Robinson-Rechavi M."/>
            <person name="Laudet V."/>
            <person name="Schachter V."/>
            <person name="Quetier F."/>
            <person name="Saurin W."/>
            <person name="Scarpelli C."/>
            <person name="Wincker P."/>
            <person name="Lander E.S."/>
            <person name="Weissenbach J."/>
            <person name="Roest Crollius H."/>
        </authorList>
    </citation>
    <scope>NUCLEOTIDE SEQUENCE [LARGE SCALE GENOMIC DNA]</scope>
</reference>
<evidence type="ECO:0000256" key="2">
    <source>
        <dbReference type="SAM" id="MobiDB-lite"/>
    </source>
</evidence>
<sequence length="617" mass="67163">RRWAWAVTQKNALVHLNELRPGLSYHVTSRSGPLHAPLFAVGVDVNGVRFEGRGPTVKRAKLRAAELALRSFVQFPNASQALATMGNLGSTFTDFAGAEEPDPPGPEGGGRRPARAVAHQRLRLRLLACSRQQRAPSGARSPALLLHKLLPGLRYTCLVDRAPRRPTRRFVMVLRVEGRVFEGCGSTRGGQGPGGCCRLESIYNISLGPESKMLGLHGNSATHQLPQVFAESIFQLVRDKYAALADAGCPSSHARHKFLAGIVMTRGFDLGSARVVSLATGTKCRDRGSAADGAGSLSDCHAEVISRRALLRFLYSQLELLLWKPAESQEESVLTPKPGGGYRLRDGLLFHMYVSCSPCGDARLNCPYESTAACPSSRFHGHLRVKVDGGEGTLPITARTNQNRSREAPGRPLVSMSCTDKLAKNGPRWSVVGLQGALLSHLIEPVYLQSLTVGTLSHTGHLSRALTRRLAPVRRQLLPYRRRRLLLGYLSSREVRPAGRSPNTSSNWSYADAGLEEVNTSTGRRTDTGTPSRLSRDALFARWRRLQQQASRAANAHLDGAAAAQASYAGWKAAAGRYQRVMQTFSSALEDAGLGRWPRKPPDLGHLGSPQQDRQTL</sequence>
<dbReference type="Ensembl" id="ENSTNIT00000010998.1">
    <property type="protein sequence ID" value="ENSTNIP00000010816.1"/>
    <property type="gene ID" value="ENSTNIG00000007994.1"/>
</dbReference>
<evidence type="ECO:0000259" key="3">
    <source>
        <dbReference type="PROSITE" id="PS50137"/>
    </source>
</evidence>
<dbReference type="InParanoid" id="H3CRD2"/>
<feature type="domain" description="A to I editase" evidence="4">
    <location>
        <begin position="277"/>
        <end position="607"/>
    </location>
</feature>
<dbReference type="AlphaFoldDB" id="H3CRD2"/>
<dbReference type="FunFam" id="3.30.160.20:FF:000009">
    <property type="entry name" value="Adenosine deaminase RNA-specific B2 (inactive)"/>
    <property type="match status" value="1"/>
</dbReference>
<dbReference type="InterPro" id="IPR014720">
    <property type="entry name" value="dsRBD_dom"/>
</dbReference>
<organism evidence="5 6">
    <name type="scientific">Tetraodon nigroviridis</name>
    <name type="common">Spotted green pufferfish</name>
    <name type="synonym">Chelonodon nigroviridis</name>
    <dbReference type="NCBI Taxonomy" id="99883"/>
    <lineage>
        <taxon>Eukaryota</taxon>
        <taxon>Metazoa</taxon>
        <taxon>Chordata</taxon>
        <taxon>Craniata</taxon>
        <taxon>Vertebrata</taxon>
        <taxon>Euteleostomi</taxon>
        <taxon>Actinopterygii</taxon>
        <taxon>Neopterygii</taxon>
        <taxon>Teleostei</taxon>
        <taxon>Neoteleostei</taxon>
        <taxon>Acanthomorphata</taxon>
        <taxon>Eupercaria</taxon>
        <taxon>Tetraodontiformes</taxon>
        <taxon>Tetradontoidea</taxon>
        <taxon>Tetraodontidae</taxon>
        <taxon>Tetraodon</taxon>
    </lineage>
</organism>
<dbReference type="GeneTree" id="ENSGT00940000157252"/>
<dbReference type="Proteomes" id="UP000007303">
    <property type="component" value="Unassembled WGS sequence"/>
</dbReference>
<proteinExistence type="predicted"/>
<dbReference type="Gene3D" id="3.30.160.20">
    <property type="match status" value="1"/>
</dbReference>
<dbReference type="OMA" id="DLLHCNA"/>